<evidence type="ECO:0000256" key="2">
    <source>
        <dbReference type="ARBA" id="ARBA00022801"/>
    </source>
</evidence>
<dbReference type="InterPro" id="IPR014001">
    <property type="entry name" value="Helicase_ATP-bd"/>
</dbReference>
<dbReference type="InterPro" id="IPR050699">
    <property type="entry name" value="RNA-DNA_Helicase"/>
</dbReference>
<evidence type="ECO:0000256" key="5">
    <source>
        <dbReference type="SAM" id="Coils"/>
    </source>
</evidence>
<dbReference type="GO" id="GO:0003724">
    <property type="term" value="F:RNA helicase activity"/>
    <property type="evidence" value="ECO:0007669"/>
    <property type="project" value="UniProtKB-EC"/>
</dbReference>
<dbReference type="InterPro" id="IPR027417">
    <property type="entry name" value="P-loop_NTPase"/>
</dbReference>
<dbReference type="PROSITE" id="PS51194">
    <property type="entry name" value="HELICASE_CTER"/>
    <property type="match status" value="1"/>
</dbReference>
<keyword evidence="2 8" id="KW-0378">Hydrolase</keyword>
<dbReference type="Pfam" id="PF22527">
    <property type="entry name" value="DEXQc_Suv3"/>
    <property type="match status" value="1"/>
</dbReference>
<keyword evidence="9" id="KW-1185">Reference proteome</keyword>
<reference evidence="8 9" key="1">
    <citation type="submission" date="2021-01" db="EMBL/GenBank/DDBJ databases">
        <title>Genomic Encyclopedia of Type Strains, Phase IV (KMG-IV): sequencing the most valuable type-strain genomes for metagenomic binning, comparative biology and taxonomic classification.</title>
        <authorList>
            <person name="Goeker M."/>
        </authorList>
    </citation>
    <scope>NUCLEOTIDE SEQUENCE [LARGE SCALE GENOMIC DNA]</scope>
    <source>
        <strain evidence="8 9">DSM 25879</strain>
    </source>
</reference>
<dbReference type="Gene3D" id="1.20.272.40">
    <property type="match status" value="1"/>
</dbReference>
<comment type="caution">
    <text evidence="8">The sequence shown here is derived from an EMBL/GenBank/DDBJ whole genome shotgun (WGS) entry which is preliminary data.</text>
</comment>
<protein>
    <submittedName>
        <fullName evidence="8">ATP-dependent RNA helicase SUPV3L1/SUV3</fullName>
        <ecNumber evidence="8">3.6.4.13</ecNumber>
    </submittedName>
</protein>
<accession>A0ABS2NX20</accession>
<dbReference type="Gene3D" id="3.40.50.300">
    <property type="entry name" value="P-loop containing nucleotide triphosphate hydrolases"/>
    <property type="match status" value="2"/>
</dbReference>
<dbReference type="RefSeq" id="WP_204414120.1">
    <property type="nucleotide sequence ID" value="NZ_JAFBED010000002.1"/>
</dbReference>
<evidence type="ECO:0000256" key="1">
    <source>
        <dbReference type="ARBA" id="ARBA00022741"/>
    </source>
</evidence>
<keyword evidence="1" id="KW-0547">Nucleotide-binding</keyword>
<dbReference type="PANTHER" id="PTHR12131:SF1">
    <property type="entry name" value="ATP-DEPENDENT RNA HELICASE SUPV3L1, MITOCHONDRIAL-RELATED"/>
    <property type="match status" value="1"/>
</dbReference>
<dbReference type="SUPFAM" id="SSF52540">
    <property type="entry name" value="P-loop containing nucleoside triphosphate hydrolases"/>
    <property type="match status" value="1"/>
</dbReference>
<proteinExistence type="predicted"/>
<dbReference type="Proteomes" id="UP000737402">
    <property type="component" value="Unassembled WGS sequence"/>
</dbReference>
<dbReference type="GO" id="GO:0016787">
    <property type="term" value="F:hydrolase activity"/>
    <property type="evidence" value="ECO:0007669"/>
    <property type="project" value="UniProtKB-KW"/>
</dbReference>
<dbReference type="EMBL" id="JAFBED010000002">
    <property type="protein sequence ID" value="MBM7619210.1"/>
    <property type="molecule type" value="Genomic_DNA"/>
</dbReference>
<dbReference type="SMART" id="SM00490">
    <property type="entry name" value="HELICc"/>
    <property type="match status" value="1"/>
</dbReference>
<evidence type="ECO:0000313" key="9">
    <source>
        <dbReference type="Proteomes" id="UP000737402"/>
    </source>
</evidence>
<keyword evidence="5" id="KW-0175">Coiled coil</keyword>
<feature type="domain" description="Helicase ATP-binding" evidence="6">
    <location>
        <begin position="367"/>
        <end position="491"/>
    </location>
</feature>
<dbReference type="InterPro" id="IPR055206">
    <property type="entry name" value="DEXQc_SUV3"/>
</dbReference>
<evidence type="ECO:0000259" key="7">
    <source>
        <dbReference type="PROSITE" id="PS51194"/>
    </source>
</evidence>
<gene>
    <name evidence="8" type="ORF">JOC95_001059</name>
</gene>
<evidence type="ECO:0000256" key="3">
    <source>
        <dbReference type="ARBA" id="ARBA00022806"/>
    </source>
</evidence>
<keyword evidence="4" id="KW-0067">ATP-binding</keyword>
<evidence type="ECO:0000313" key="8">
    <source>
        <dbReference type="EMBL" id="MBM7619210.1"/>
    </source>
</evidence>
<evidence type="ECO:0000256" key="4">
    <source>
        <dbReference type="ARBA" id="ARBA00022840"/>
    </source>
</evidence>
<name>A0ABS2NX20_9BACI</name>
<keyword evidence="3 8" id="KW-0347">Helicase</keyword>
<dbReference type="EC" id="3.6.4.13" evidence="8"/>
<feature type="domain" description="Helicase C-terminal" evidence="7">
    <location>
        <begin position="519"/>
        <end position="672"/>
    </location>
</feature>
<sequence length="862" mass="101008">MNQLNILYPIAVDQTKFKIQEDILHFLETKEEMPTFQEYLEERGNYIQQIWINVWLNKVTNDVARKEKKAYLSERGYEVEGVDRKLINQLFRNEMREYQPFAALDWLKNMEKENPLAWEEQYRKARILFEKRIKEKREQAEREEVVTALELQAHKIVENSQQEYYLIVRNFVADKLDTDLHEAVKFEEVDTFRLEELLLEAGSFNPEDYSTVASFLTELTGAVHKTYHYGERHFEYETYYFKYEKRITDFLFGVIPEKILKEMDPALLYRYEDVVGERVNPSKIRKLLANALHLIIHSYMEEIQEEYVSDLLELVPIPYEKSVHQRIYEEDVKERVKRKAAELAEIERKKQEEERMLDDIFGREYIPSAGRDIRYILHVGETNTGKTYQALQRMQEAESGLYLAPLRLLALEVYDVLNAGGIPCTLKTGEEEKIEPGAKHISSTVEMFYEKDFYEVVVIDEAQMIADKDRGFSWYKAITKANAKEVHIIGSYNMQAMILQLLGDADVEVHRYKRDTPLQVESRMFTLSDAKKGDALVCFSRKKVLETASSLQQRGYSVSMIYGSMPPETRKKQMQDFINGKTSIIIATDAIGMGLNLPIRRIVFLQNEKFDGTRRRRLTSQEVKQIAGRAGRKGIYNIGKVAFTGDIPAMAQLLEKKDQEVHTFAIAPTSSVLERFQKYSRRLGTFFELWEKFESPEGTEKASLSEEQYLYETIKDTVIEARLSAGDLYGFLHLPFSTKEQVLVGQWQDTMFAIVNGTELPEPYMRKGSLEDGELSYKAVGLHLLFLYRLDRRTEATYWERIRESFSDEVHERLKTDVKTITKQCRNCGERLAHDFKYGVCDRCHFSKMRRKHKNLNNNRHK</sequence>
<evidence type="ECO:0000259" key="6">
    <source>
        <dbReference type="PROSITE" id="PS51192"/>
    </source>
</evidence>
<dbReference type="PANTHER" id="PTHR12131">
    <property type="entry name" value="ATP-DEPENDENT RNA AND DNA HELICASE"/>
    <property type="match status" value="1"/>
</dbReference>
<organism evidence="8 9">
    <name type="scientific">Sutcliffiella tianshenii</name>
    <dbReference type="NCBI Taxonomy" id="1463404"/>
    <lineage>
        <taxon>Bacteria</taxon>
        <taxon>Bacillati</taxon>
        <taxon>Bacillota</taxon>
        <taxon>Bacilli</taxon>
        <taxon>Bacillales</taxon>
        <taxon>Bacillaceae</taxon>
        <taxon>Sutcliffiella</taxon>
    </lineage>
</organism>
<feature type="coiled-coil region" evidence="5">
    <location>
        <begin position="329"/>
        <end position="363"/>
    </location>
</feature>
<dbReference type="Pfam" id="PF00271">
    <property type="entry name" value="Helicase_C"/>
    <property type="match status" value="1"/>
</dbReference>
<dbReference type="PROSITE" id="PS51192">
    <property type="entry name" value="HELICASE_ATP_BIND_1"/>
    <property type="match status" value="1"/>
</dbReference>
<dbReference type="InterPro" id="IPR001650">
    <property type="entry name" value="Helicase_C-like"/>
</dbReference>